<reference evidence="1" key="1">
    <citation type="journal article" date="2021" name="Proc. Natl. Acad. Sci. U.S.A.">
        <title>A Catalog of Tens of Thousands of Viruses from Human Metagenomes Reveals Hidden Associations with Chronic Diseases.</title>
        <authorList>
            <person name="Tisza M.J."/>
            <person name="Buck C.B."/>
        </authorList>
    </citation>
    <scope>NUCLEOTIDE SEQUENCE</scope>
    <source>
        <strain evidence="1">CtLdn10</strain>
    </source>
</reference>
<dbReference type="EMBL" id="BK032647">
    <property type="protein sequence ID" value="DAF53153.1"/>
    <property type="molecule type" value="Genomic_DNA"/>
</dbReference>
<protein>
    <submittedName>
        <fullName evidence="1">Uncharacterized protein</fullName>
    </submittedName>
</protein>
<proteinExistence type="predicted"/>
<organism evidence="1">
    <name type="scientific">Siphoviridae sp. ctLdn10</name>
    <dbReference type="NCBI Taxonomy" id="2827847"/>
    <lineage>
        <taxon>Viruses</taxon>
        <taxon>Duplodnaviria</taxon>
        <taxon>Heunggongvirae</taxon>
        <taxon>Uroviricota</taxon>
        <taxon>Caudoviricetes</taxon>
    </lineage>
</organism>
<evidence type="ECO:0000313" key="1">
    <source>
        <dbReference type="EMBL" id="DAF53153.1"/>
    </source>
</evidence>
<accession>A0A8S5SQ77</accession>
<sequence>MEERGNRTPLSYNNIRFMCKKQHISRYHS</sequence>
<name>A0A8S5SQ77_9CAUD</name>